<dbReference type="EMBL" id="CP034951">
    <property type="protein sequence ID" value="QAA80557.1"/>
    <property type="molecule type" value="Genomic_DNA"/>
</dbReference>
<evidence type="ECO:0000313" key="1">
    <source>
        <dbReference type="EMBL" id="QAA80557.1"/>
    </source>
</evidence>
<organism evidence="1 2">
    <name type="scientific">Aequorivita ciconiae</name>
    <dbReference type="NCBI Taxonomy" id="2494375"/>
    <lineage>
        <taxon>Bacteria</taxon>
        <taxon>Pseudomonadati</taxon>
        <taxon>Bacteroidota</taxon>
        <taxon>Flavobacteriia</taxon>
        <taxon>Flavobacteriales</taxon>
        <taxon>Flavobacteriaceae</taxon>
        <taxon>Aequorivita</taxon>
    </lineage>
</organism>
<keyword evidence="2" id="KW-1185">Reference proteome</keyword>
<proteinExistence type="predicted"/>
<reference evidence="1 2" key="1">
    <citation type="submission" date="2019-01" db="EMBL/GenBank/DDBJ databases">
        <title>Complete genome sequencing of Aequorivita sp. H23M31.</title>
        <authorList>
            <person name="Bae J.-W."/>
        </authorList>
    </citation>
    <scope>NUCLEOTIDE SEQUENCE [LARGE SCALE GENOMIC DNA]</scope>
    <source>
        <strain evidence="1 2">H23M31</strain>
    </source>
</reference>
<dbReference type="Proteomes" id="UP000285517">
    <property type="component" value="Chromosome"/>
</dbReference>
<sequence>MEANIGNLYKHVVFLTSIFPYRNYKNIQILQKVAAYIETELKEIGLTTTRQQWEAKGNIYENIIAQY</sequence>
<dbReference type="AlphaFoldDB" id="A0A410FZW5"/>
<dbReference type="RefSeq" id="WP_128248956.1">
    <property type="nucleotide sequence ID" value="NZ_CP034951.1"/>
</dbReference>
<evidence type="ECO:0000313" key="2">
    <source>
        <dbReference type="Proteomes" id="UP000285517"/>
    </source>
</evidence>
<accession>A0A410FZW5</accession>
<name>A0A410FZW5_9FLAO</name>
<dbReference type="KEGG" id="aev:EI546_01900"/>
<protein>
    <submittedName>
        <fullName evidence="1">Uncharacterized protein</fullName>
    </submittedName>
</protein>
<gene>
    <name evidence="1" type="ORF">EI546_01900</name>
</gene>
<dbReference type="OrthoDB" id="9789219at2"/>